<name>A0A4Q2KD48_9FIRM</name>
<dbReference type="OrthoDB" id="384721at2"/>
<dbReference type="Pfam" id="PF03009">
    <property type="entry name" value="GDPD"/>
    <property type="match status" value="1"/>
</dbReference>
<dbReference type="Proteomes" id="UP000291269">
    <property type="component" value="Unassembled WGS sequence"/>
</dbReference>
<keyword evidence="1" id="KW-0732">Signal</keyword>
<dbReference type="GO" id="GO:0006629">
    <property type="term" value="P:lipid metabolic process"/>
    <property type="evidence" value="ECO:0007669"/>
    <property type="project" value="InterPro"/>
</dbReference>
<feature type="chain" id="PRO_5020509650" description="GP-PDE domain-containing protein" evidence="1">
    <location>
        <begin position="26"/>
        <end position="598"/>
    </location>
</feature>
<dbReference type="InterPro" id="IPR030395">
    <property type="entry name" value="GP_PDE_dom"/>
</dbReference>
<dbReference type="PROSITE" id="PS51704">
    <property type="entry name" value="GP_PDE"/>
    <property type="match status" value="1"/>
</dbReference>
<protein>
    <recommendedName>
        <fullName evidence="2">GP-PDE domain-containing protein</fullName>
    </recommendedName>
</protein>
<feature type="domain" description="GP-PDE" evidence="2">
    <location>
        <begin position="231"/>
        <end position="482"/>
    </location>
</feature>
<organism evidence="3 4">
    <name type="scientific">Candidatus Borkfalkia ceftriaxoniphila</name>
    <dbReference type="NCBI Taxonomy" id="2508949"/>
    <lineage>
        <taxon>Bacteria</taxon>
        <taxon>Bacillati</taxon>
        <taxon>Bacillota</taxon>
        <taxon>Clostridia</taxon>
        <taxon>Christensenellales</taxon>
        <taxon>Christensenellaceae</taxon>
        <taxon>Candidatus Borkfalkia</taxon>
    </lineage>
</organism>
<feature type="signal peptide" evidence="1">
    <location>
        <begin position="1"/>
        <end position="25"/>
    </location>
</feature>
<sequence>MKKVYGWLAGILLAAMVCGAVSAFAEESGAQAGFVNNVQVLQEIRNEAQWQALPESDVDIALVKIDGDGKLSVGNEKADFRLSSFGNAIPALYVSDEAAAAAAVTVLTESAPYAFVVSDRPALVKSVRASCTTANGIVDFRGRSATVAEIQAEVNGNAAKSALVSYAQLGAEEIQTVRKLFINVYTEAEGEEQCIAALSAGADGVLCAQTSAILQALAPEGEDPAIYAPRPFVVSHRGNSQAVRGLYGNYYENTVEAARAAYDQYRPDFVEIDLYLSSDGYVVISHDPSLDRMTNGTGNIESMTLDEIRRYKVDGGLGDSAQYLDEIPTLDDYFEEFKDDDLFFLLEIKSAKPECVDAAVYAIKKYGMEQRVNFISFDAAQLSYAAAAAPDLSVSFLTNGYEYNVTSETFEQDVMDIINPLNASLSPNWERMTDEGVKNLNRYGIKVNAWTLNMEAAFFREIKNIGYATYTTDFCNWMEKQPYTLRPNETEIAAAPDERFALTADLILWNGQEQADVEVTALYVSPNIQKDGDRYFITEGEGVIVLLYEGKWFSLLSEPIVVRAQENPAGCGSFLQGDALSVSVLCFAAVCCFITKKK</sequence>
<dbReference type="AlphaFoldDB" id="A0A4Q2KD48"/>
<evidence type="ECO:0000259" key="2">
    <source>
        <dbReference type="PROSITE" id="PS51704"/>
    </source>
</evidence>
<reference evidence="3 4" key="1">
    <citation type="journal article" date="2019" name="Gut">
        <title>Antibiotics-induced monodominance of a novel gut bacterial order.</title>
        <authorList>
            <person name="Hildebrand F."/>
            <person name="Moitinho-Silva L."/>
            <person name="Blasche S."/>
            <person name="Jahn M.T."/>
            <person name="Gossmann T.I."/>
            <person name="Heuerta-Cepas J."/>
            <person name="Hercog R."/>
            <person name="Luetge M."/>
            <person name="Bahram M."/>
            <person name="Pryszlak A."/>
            <person name="Alves R.J."/>
            <person name="Waszak S.M."/>
            <person name="Zhu A."/>
            <person name="Ye L."/>
            <person name="Costea P.I."/>
            <person name="Aalvink S."/>
            <person name="Belzer C."/>
            <person name="Forslund S.K."/>
            <person name="Sunagawa S."/>
            <person name="Hentschel U."/>
            <person name="Merten C."/>
            <person name="Patil K.R."/>
            <person name="Benes V."/>
            <person name="Bork P."/>
        </authorList>
    </citation>
    <scope>NUCLEOTIDE SEQUENCE [LARGE SCALE GENOMIC DNA]</scope>
    <source>
        <strain evidence="3 4">HDS1380</strain>
    </source>
</reference>
<dbReference type="PANTHER" id="PTHR46211:SF14">
    <property type="entry name" value="GLYCEROPHOSPHODIESTER PHOSPHODIESTERASE"/>
    <property type="match status" value="1"/>
</dbReference>
<comment type="caution">
    <text evidence="3">The sequence shown here is derived from an EMBL/GenBank/DDBJ whole genome shotgun (WGS) entry which is preliminary data.</text>
</comment>
<dbReference type="SUPFAM" id="SSF51695">
    <property type="entry name" value="PLC-like phosphodiesterases"/>
    <property type="match status" value="1"/>
</dbReference>
<evidence type="ECO:0000256" key="1">
    <source>
        <dbReference type="SAM" id="SignalP"/>
    </source>
</evidence>
<gene>
    <name evidence="3" type="ORF">ESZ91_03360</name>
</gene>
<dbReference type="EMBL" id="SDOZ01000002">
    <property type="protein sequence ID" value="RXZ61442.1"/>
    <property type="molecule type" value="Genomic_DNA"/>
</dbReference>
<evidence type="ECO:0000313" key="4">
    <source>
        <dbReference type="Proteomes" id="UP000291269"/>
    </source>
</evidence>
<dbReference type="PANTHER" id="PTHR46211">
    <property type="entry name" value="GLYCEROPHOSPHORYL DIESTER PHOSPHODIESTERASE"/>
    <property type="match status" value="1"/>
</dbReference>
<proteinExistence type="predicted"/>
<dbReference type="GO" id="GO:0008081">
    <property type="term" value="F:phosphoric diester hydrolase activity"/>
    <property type="evidence" value="ECO:0007669"/>
    <property type="project" value="InterPro"/>
</dbReference>
<keyword evidence="4" id="KW-1185">Reference proteome</keyword>
<dbReference type="InterPro" id="IPR017946">
    <property type="entry name" value="PLC-like_Pdiesterase_TIM-brl"/>
</dbReference>
<dbReference type="RefSeq" id="WP_129224138.1">
    <property type="nucleotide sequence ID" value="NZ_SDOZ01000002.1"/>
</dbReference>
<accession>A0A4Q2KD48</accession>
<dbReference type="Gene3D" id="3.20.20.190">
    <property type="entry name" value="Phosphatidylinositol (PI) phosphodiesterase"/>
    <property type="match status" value="1"/>
</dbReference>
<evidence type="ECO:0000313" key="3">
    <source>
        <dbReference type="EMBL" id="RXZ61442.1"/>
    </source>
</evidence>